<dbReference type="GO" id="GO:0005737">
    <property type="term" value="C:cytoplasm"/>
    <property type="evidence" value="ECO:0007669"/>
    <property type="project" value="TreeGrafter"/>
</dbReference>
<evidence type="ECO:0000313" key="3">
    <source>
        <dbReference type="EMBL" id="ROV90434.1"/>
    </source>
</evidence>
<dbReference type="Gene3D" id="3.40.50.1460">
    <property type="match status" value="1"/>
</dbReference>
<reference evidence="3 4" key="1">
    <citation type="submission" date="2015-09" db="EMBL/GenBank/DDBJ databases">
        <title>Host preference determinants of Valsa canker pathogens revealed by comparative genomics.</title>
        <authorList>
            <person name="Yin Z."/>
            <person name="Huang L."/>
        </authorList>
    </citation>
    <scope>NUCLEOTIDE SEQUENCE [LARGE SCALE GENOMIC DNA]</scope>
    <source>
        <strain evidence="3 4">YSFL</strain>
    </source>
</reference>
<evidence type="ECO:0000313" key="4">
    <source>
        <dbReference type="Proteomes" id="UP000284375"/>
    </source>
</evidence>
<dbReference type="GO" id="GO:0006508">
    <property type="term" value="P:proteolysis"/>
    <property type="evidence" value="ECO:0007669"/>
    <property type="project" value="InterPro"/>
</dbReference>
<evidence type="ECO:0000256" key="1">
    <source>
        <dbReference type="ARBA" id="ARBA00009005"/>
    </source>
</evidence>
<accession>A0A423VHS4</accession>
<dbReference type="InterPro" id="IPR050452">
    <property type="entry name" value="Metacaspase"/>
</dbReference>
<dbReference type="AlphaFoldDB" id="A0A423VHS4"/>
<dbReference type="PANTHER" id="PTHR48104">
    <property type="entry name" value="METACASPASE-4"/>
    <property type="match status" value="1"/>
</dbReference>
<comment type="caution">
    <text evidence="3">The sequence shown here is derived from an EMBL/GenBank/DDBJ whole genome shotgun (WGS) entry which is preliminary data.</text>
</comment>
<name>A0A423VHS4_CYTCH</name>
<dbReference type="Proteomes" id="UP000284375">
    <property type="component" value="Unassembled WGS sequence"/>
</dbReference>
<dbReference type="OrthoDB" id="3223806at2759"/>
<dbReference type="EMBL" id="LJZO01000050">
    <property type="protein sequence ID" value="ROV90434.1"/>
    <property type="molecule type" value="Genomic_DNA"/>
</dbReference>
<evidence type="ECO:0000259" key="2">
    <source>
        <dbReference type="Pfam" id="PF00656"/>
    </source>
</evidence>
<comment type="similarity">
    <text evidence="1">Belongs to the peptidase C14B family.</text>
</comment>
<feature type="domain" description="Peptidase C14 caspase" evidence="2">
    <location>
        <begin position="4"/>
        <end position="304"/>
    </location>
</feature>
<keyword evidence="4" id="KW-1185">Reference proteome</keyword>
<proteinExistence type="inferred from homology"/>
<organism evidence="3 4">
    <name type="scientific">Cytospora chrysosperma</name>
    <name type="common">Cytospora canker fungus</name>
    <name type="synonym">Sphaeria chrysosperma</name>
    <dbReference type="NCBI Taxonomy" id="252740"/>
    <lineage>
        <taxon>Eukaryota</taxon>
        <taxon>Fungi</taxon>
        <taxon>Dikarya</taxon>
        <taxon>Ascomycota</taxon>
        <taxon>Pezizomycotina</taxon>
        <taxon>Sordariomycetes</taxon>
        <taxon>Sordariomycetidae</taxon>
        <taxon>Diaporthales</taxon>
        <taxon>Cytosporaceae</taxon>
        <taxon>Cytospora</taxon>
    </lineage>
</organism>
<gene>
    <name evidence="3" type="ORF">VSDG_08455</name>
</gene>
<dbReference type="InterPro" id="IPR011600">
    <property type="entry name" value="Pept_C14_caspase"/>
</dbReference>
<dbReference type="PANTHER" id="PTHR48104:SF30">
    <property type="entry name" value="METACASPASE-1"/>
    <property type="match status" value="1"/>
</dbReference>
<sequence>MPGKKWALLVGIDEYLEGNTSRLDTKHRPIAYEPLRGCVSDVLLVQRHLVDHMGVSESHIKKLVTRAWNDETPAGSPEPADEIPTYFNITAAINWILEATEAGDLVYIHYSGHGAQATTVFPTLKGDAGLDEALVPTDINTETGKYVRDIELSLYLKKMVDKGLIVTVVLDCCHSASATRGAGRVGLRGIPQTYKSSTEDFPTRAYMEEVHAHGIGTAEIFKESRVKDTWLLQPQGYTLLAACRPREQAREYELCGVYQGALTYWLLDTLRMTPQAAASTKTLYRRVFNRVQSLFSDQTPVIGGTTDRAFFGTDVLPAVHTITVRRAGLDGGPPLRENDELELAAGALHSVRKGSRYAIFSSVTDTESRGEEIGSQIAIVTVTEVAAVTSKARLAEVNDAEKIKPDCRAVLLCVPTHDQILVAVSSTYHTRMLENMTASRAVDMPWVRLVSDEDPRLPTLRVDINSSSCFEIQEGDGAVWPNIVPPLPPLSVEANGSVDKLIYRLKHLALFNMFKKLENLDGTSAMRGSLLFEVLGKSKDGSLNSSQTNLAPLEDCGGTLVARHNDTLFLRFKNISKKEMTINFAVFNLQPLFGIEQIYPVGGEFETLDRDEERVIPLIMTYPSAELDCMSVMDTFKVLVSPQPITVSELHLPDLDKAEANRRRGSQQEIHQLHSLLQKFTSPHRNGRVPSPVHSEWGTEEISIRTMR</sequence>
<dbReference type="GO" id="GO:0004197">
    <property type="term" value="F:cysteine-type endopeptidase activity"/>
    <property type="evidence" value="ECO:0007669"/>
    <property type="project" value="InterPro"/>
</dbReference>
<protein>
    <recommendedName>
        <fullName evidence="2">Peptidase C14 caspase domain-containing protein</fullName>
    </recommendedName>
</protein>
<dbReference type="Pfam" id="PF00656">
    <property type="entry name" value="Peptidase_C14"/>
    <property type="match status" value="1"/>
</dbReference>